<dbReference type="EMBL" id="PISE01000031">
    <property type="protein sequence ID" value="PKG23012.1"/>
    <property type="molecule type" value="Genomic_DNA"/>
</dbReference>
<dbReference type="Proteomes" id="UP000233375">
    <property type="component" value="Unassembled WGS sequence"/>
</dbReference>
<dbReference type="Pfam" id="PF13076">
    <property type="entry name" value="Fur_reg_FbpA"/>
    <property type="match status" value="1"/>
</dbReference>
<protein>
    <recommendedName>
        <fullName evidence="3">Fur-regulated basic protein FbpA</fullName>
    </recommendedName>
</protein>
<evidence type="ECO:0008006" key="3">
    <source>
        <dbReference type="Google" id="ProtNLM"/>
    </source>
</evidence>
<gene>
    <name evidence="1" type="ORF">CWS01_14745</name>
</gene>
<organism evidence="1 2">
    <name type="scientific">Niallia nealsonii</name>
    <dbReference type="NCBI Taxonomy" id="115979"/>
    <lineage>
        <taxon>Bacteria</taxon>
        <taxon>Bacillati</taxon>
        <taxon>Bacillota</taxon>
        <taxon>Bacilli</taxon>
        <taxon>Bacillales</taxon>
        <taxon>Bacillaceae</taxon>
        <taxon>Niallia</taxon>
    </lineage>
</organism>
<comment type="caution">
    <text evidence="1">The sequence shown here is derived from an EMBL/GenBank/DDBJ whole genome shotgun (WGS) entry which is preliminary data.</text>
</comment>
<dbReference type="AlphaFoldDB" id="A0A2N0Z0H2"/>
<evidence type="ECO:0000313" key="1">
    <source>
        <dbReference type="EMBL" id="PKG23012.1"/>
    </source>
</evidence>
<keyword evidence="2" id="KW-1185">Reference proteome</keyword>
<evidence type="ECO:0000313" key="2">
    <source>
        <dbReference type="Proteomes" id="UP000233375"/>
    </source>
</evidence>
<accession>A0A2N0Z0H2</accession>
<dbReference type="InterPro" id="IPR025072">
    <property type="entry name" value="Fur_reg_FbpA"/>
</dbReference>
<reference evidence="1 2" key="1">
    <citation type="journal article" date="2003" name="Int. J. Syst. Evol. Microbiol.">
        <title>Bacillus nealsonii sp. nov., isolated from a spacecraft-assembly facility, whose spores are gamma-radiation resistant.</title>
        <authorList>
            <person name="Venkateswaran K."/>
            <person name="Kempf M."/>
            <person name="Chen F."/>
            <person name="Satomi M."/>
            <person name="Nicholson W."/>
            <person name="Kern R."/>
        </authorList>
    </citation>
    <scope>NUCLEOTIDE SEQUENCE [LARGE SCALE GENOMIC DNA]</scope>
    <source>
        <strain evidence="1 2">FO-92</strain>
    </source>
</reference>
<name>A0A2N0Z0H2_9BACI</name>
<sequence>MDCFKSSDDRQLYELTIDELEREYQSVLEWQIEEIK</sequence>
<proteinExistence type="predicted"/>